<dbReference type="AlphaFoldDB" id="A0A1U7CKV1"/>
<organism evidence="16 17">
    <name type="scientific">Paludisphaera borealis</name>
    <dbReference type="NCBI Taxonomy" id="1387353"/>
    <lineage>
        <taxon>Bacteria</taxon>
        <taxon>Pseudomonadati</taxon>
        <taxon>Planctomycetota</taxon>
        <taxon>Planctomycetia</taxon>
        <taxon>Isosphaerales</taxon>
        <taxon>Isosphaeraceae</taxon>
        <taxon>Paludisphaera</taxon>
    </lineage>
</organism>
<proteinExistence type="inferred from homology"/>
<evidence type="ECO:0000256" key="8">
    <source>
        <dbReference type="ARBA" id="ARBA00022989"/>
    </source>
</evidence>
<evidence type="ECO:0000256" key="2">
    <source>
        <dbReference type="ARBA" id="ARBA00010621"/>
    </source>
</evidence>
<dbReference type="HAMAP" id="MF_01006">
    <property type="entry name" value="Undec_diphosphatase"/>
    <property type="match status" value="1"/>
</dbReference>
<dbReference type="PANTHER" id="PTHR30622">
    <property type="entry name" value="UNDECAPRENYL-DIPHOSPHATASE"/>
    <property type="match status" value="1"/>
</dbReference>
<evidence type="ECO:0000256" key="10">
    <source>
        <dbReference type="ARBA" id="ARBA00023251"/>
    </source>
</evidence>
<keyword evidence="8 14" id="KW-1133">Transmembrane helix</keyword>
<dbReference type="RefSeq" id="WP_076343727.1">
    <property type="nucleotide sequence ID" value="NZ_CP019082.1"/>
</dbReference>
<dbReference type="GO" id="GO:0005886">
    <property type="term" value="C:plasma membrane"/>
    <property type="evidence" value="ECO:0007669"/>
    <property type="project" value="UniProtKB-SubCell"/>
</dbReference>
<keyword evidence="10 14" id="KW-0046">Antibiotic resistance</keyword>
<keyword evidence="6 14" id="KW-0812">Transmembrane</keyword>
<dbReference type="PANTHER" id="PTHR30622:SF4">
    <property type="entry name" value="UNDECAPRENYL-DIPHOSPHATASE"/>
    <property type="match status" value="1"/>
</dbReference>
<keyword evidence="9 14" id="KW-0472">Membrane</keyword>
<evidence type="ECO:0000256" key="5">
    <source>
        <dbReference type="ARBA" id="ARBA00022475"/>
    </source>
</evidence>
<feature type="transmembrane region" description="Helical" evidence="14">
    <location>
        <begin position="197"/>
        <end position="218"/>
    </location>
</feature>
<dbReference type="OrthoDB" id="9808289at2"/>
<evidence type="ECO:0000256" key="3">
    <source>
        <dbReference type="ARBA" id="ARBA00012374"/>
    </source>
</evidence>
<dbReference type="Proteomes" id="UP000186309">
    <property type="component" value="Chromosome"/>
</dbReference>
<keyword evidence="7 14" id="KW-0378">Hydrolase</keyword>
<evidence type="ECO:0000313" key="16">
    <source>
        <dbReference type="EMBL" id="APW59565.1"/>
    </source>
</evidence>
<evidence type="ECO:0000256" key="11">
    <source>
        <dbReference type="ARBA" id="ARBA00032707"/>
    </source>
</evidence>
<sequence>MEWLESLILGIVQGVTEFLPVSSDGHLLVTQQLFAWLTGNQRSGHQNIFFDVMLHLGTVAAILVHYRRPIREGVRGFVFNKPDVAPGFDRASIFRIVLLAAVATVPLVPFALFFKKRIDATFESDIAAPIGFLISAAILALVSMKMRGPEGGKEPAETTWVDALLIGLAQTLAPLPGVSRSGMTIAAALALGLSRAWAVRFSLGIAVPAVCGAALYELKDAIKNPEALGLTPDRIAQTLAAAVIAGIVGYAAIVWLIRVVRAGRLWYFSVYLVVMAIVVLSLVSASGRSGDGSSTKALDRTAGGRAAESSAVARSGLPLGALDRPDPAGPRSNDPRAGLAFDPR</sequence>
<keyword evidence="5 14" id="KW-1003">Cell membrane</keyword>
<feature type="transmembrane region" description="Helical" evidence="14">
    <location>
        <begin position="239"/>
        <end position="259"/>
    </location>
</feature>
<dbReference type="STRING" id="1387353.BSF38_00992"/>
<evidence type="ECO:0000256" key="13">
    <source>
        <dbReference type="ARBA" id="ARBA00047594"/>
    </source>
</evidence>
<keyword evidence="14" id="KW-0133">Cell shape</keyword>
<feature type="transmembrane region" description="Helical" evidence="14">
    <location>
        <begin position="48"/>
        <end position="66"/>
    </location>
</feature>
<reference evidence="17" key="1">
    <citation type="submission" date="2016-12" db="EMBL/GenBank/DDBJ databases">
        <title>Comparative genomics of four Isosphaeraceae planctomycetes: a common pool of plasmids and glycoside hydrolase genes.</title>
        <authorList>
            <person name="Ivanova A."/>
        </authorList>
    </citation>
    <scope>NUCLEOTIDE SEQUENCE [LARGE SCALE GENOMIC DNA]</scope>
    <source>
        <strain evidence="17">PX4</strain>
    </source>
</reference>
<dbReference type="EC" id="3.6.1.27" evidence="3 14"/>
<dbReference type="GO" id="GO:0050380">
    <property type="term" value="F:undecaprenyl-diphosphatase activity"/>
    <property type="evidence" value="ECO:0007669"/>
    <property type="project" value="UniProtKB-UniRule"/>
</dbReference>
<evidence type="ECO:0000256" key="12">
    <source>
        <dbReference type="ARBA" id="ARBA00032932"/>
    </source>
</evidence>
<dbReference type="Pfam" id="PF02673">
    <property type="entry name" value="BacA"/>
    <property type="match status" value="1"/>
</dbReference>
<dbReference type="EMBL" id="CP019082">
    <property type="protein sequence ID" value="APW59565.1"/>
    <property type="molecule type" value="Genomic_DNA"/>
</dbReference>
<evidence type="ECO:0000256" key="6">
    <source>
        <dbReference type="ARBA" id="ARBA00022692"/>
    </source>
</evidence>
<evidence type="ECO:0000256" key="14">
    <source>
        <dbReference type="HAMAP-Rule" id="MF_01006"/>
    </source>
</evidence>
<feature type="transmembrane region" description="Helical" evidence="14">
    <location>
        <begin position="126"/>
        <end position="144"/>
    </location>
</feature>
<comment type="catalytic activity">
    <reaction evidence="13 14">
        <text>di-trans,octa-cis-undecaprenyl diphosphate + H2O = di-trans,octa-cis-undecaprenyl phosphate + phosphate + H(+)</text>
        <dbReference type="Rhea" id="RHEA:28094"/>
        <dbReference type="ChEBI" id="CHEBI:15377"/>
        <dbReference type="ChEBI" id="CHEBI:15378"/>
        <dbReference type="ChEBI" id="CHEBI:43474"/>
        <dbReference type="ChEBI" id="CHEBI:58405"/>
        <dbReference type="ChEBI" id="CHEBI:60392"/>
        <dbReference type="EC" id="3.6.1.27"/>
    </reaction>
</comment>
<dbReference type="KEGG" id="pbor:BSF38_00992"/>
<feature type="transmembrane region" description="Helical" evidence="14">
    <location>
        <begin position="93"/>
        <end position="114"/>
    </location>
</feature>
<dbReference type="GO" id="GO:0071555">
    <property type="term" value="P:cell wall organization"/>
    <property type="evidence" value="ECO:0007669"/>
    <property type="project" value="UniProtKB-KW"/>
</dbReference>
<gene>
    <name evidence="14 16" type="primary">uppP</name>
    <name evidence="16" type="ORF">BSF38_00992</name>
</gene>
<feature type="compositionally biased region" description="Polar residues" evidence="15">
    <location>
        <begin position="286"/>
        <end position="296"/>
    </location>
</feature>
<evidence type="ECO:0000256" key="1">
    <source>
        <dbReference type="ARBA" id="ARBA00004651"/>
    </source>
</evidence>
<name>A0A1U7CKV1_9BACT</name>
<comment type="function">
    <text evidence="14">Catalyzes the dephosphorylation of undecaprenyl diphosphate (UPP). Confers resistance to bacitracin.</text>
</comment>
<accession>A0A1U7CKV1</accession>
<keyword evidence="14" id="KW-0961">Cell wall biogenesis/degradation</keyword>
<keyword evidence="17" id="KW-1185">Reference proteome</keyword>
<dbReference type="InterPro" id="IPR003824">
    <property type="entry name" value="UppP"/>
</dbReference>
<comment type="miscellaneous">
    <text evidence="14">Bacitracin is thought to be involved in the inhibition of peptidoglycan synthesis by sequestering undecaprenyl diphosphate, thereby reducing the pool of lipid carrier available.</text>
</comment>
<dbReference type="GO" id="GO:0009252">
    <property type="term" value="P:peptidoglycan biosynthetic process"/>
    <property type="evidence" value="ECO:0007669"/>
    <property type="project" value="UniProtKB-KW"/>
</dbReference>
<evidence type="ECO:0000256" key="7">
    <source>
        <dbReference type="ARBA" id="ARBA00022801"/>
    </source>
</evidence>
<feature type="transmembrane region" description="Helical" evidence="14">
    <location>
        <begin position="265"/>
        <end position="285"/>
    </location>
</feature>
<evidence type="ECO:0000256" key="15">
    <source>
        <dbReference type="SAM" id="MobiDB-lite"/>
    </source>
</evidence>
<dbReference type="GO" id="GO:0008360">
    <property type="term" value="P:regulation of cell shape"/>
    <property type="evidence" value="ECO:0007669"/>
    <property type="project" value="UniProtKB-KW"/>
</dbReference>
<evidence type="ECO:0000313" key="17">
    <source>
        <dbReference type="Proteomes" id="UP000186309"/>
    </source>
</evidence>
<evidence type="ECO:0000256" key="9">
    <source>
        <dbReference type="ARBA" id="ARBA00023136"/>
    </source>
</evidence>
<comment type="subcellular location">
    <subcellularLocation>
        <location evidence="1 14">Cell membrane</location>
        <topology evidence="1 14">Multi-pass membrane protein</topology>
    </subcellularLocation>
</comment>
<protein>
    <recommendedName>
        <fullName evidence="4 14">Undecaprenyl-diphosphatase</fullName>
        <ecNumber evidence="3 14">3.6.1.27</ecNumber>
    </recommendedName>
    <alternativeName>
        <fullName evidence="12 14">Bacitracin resistance protein</fullName>
    </alternativeName>
    <alternativeName>
        <fullName evidence="11 14">Undecaprenyl pyrophosphate phosphatase</fullName>
    </alternativeName>
</protein>
<comment type="similarity">
    <text evidence="2 14">Belongs to the UppP family.</text>
</comment>
<feature type="region of interest" description="Disordered" evidence="15">
    <location>
        <begin position="286"/>
        <end position="344"/>
    </location>
</feature>
<dbReference type="GO" id="GO:0046677">
    <property type="term" value="P:response to antibiotic"/>
    <property type="evidence" value="ECO:0007669"/>
    <property type="project" value="UniProtKB-UniRule"/>
</dbReference>
<evidence type="ECO:0000256" key="4">
    <source>
        <dbReference type="ARBA" id="ARBA00021581"/>
    </source>
</evidence>
<keyword evidence="14" id="KW-0573">Peptidoglycan synthesis</keyword>